<keyword evidence="3" id="KW-1185">Reference proteome</keyword>
<organism evidence="2 3">
    <name type="scientific">Micromonospora thermarum</name>
    <dbReference type="NCBI Taxonomy" id="2720024"/>
    <lineage>
        <taxon>Bacteria</taxon>
        <taxon>Bacillati</taxon>
        <taxon>Actinomycetota</taxon>
        <taxon>Actinomycetes</taxon>
        <taxon>Micromonosporales</taxon>
        <taxon>Micromonosporaceae</taxon>
        <taxon>Micromonospora</taxon>
    </lineage>
</organism>
<sequence length="471" mass="48914">MSVLDELPVVVIGAGPVGLAAAAHLHERGLPFLVLEAGATAGAAVRQWGHVRVFSPWRYNVDPAARRLLDDAGWVAPAEDDLPAGADLVADYLQPLAELPQLKPHLRYDARVEAISRLGLDRLRSAGREQTPFLIRLAAGDELLARAVIDASGTWGTPNVLGASGLPARGEKKVGAYLEHALPDVLGTDRDRFAGRHTLVVGAGHSAANTLLSLAELAAEEAGTEVTWAIRSASPARTYGGGDADALPARGALGSRLRDHVDSGRIRLLTGFSVHAITPTEGRVAVIVRHADRGEESIVVDRIVAATGFRPDHSIAAELRLDLDPVMGATRALAPLIDPNEHSCGTVPPHGVDELAHPEVGYYAVGMKSYGRAPTFLMATGYEQVRSVVAALAGDWDAARDVQLDLPETGVCNSNPGDSTSTDTCCGPTPAETVGKGLATAVAGGLLSAPLNLISLDVAPAGGQTGGCCGS</sequence>
<dbReference type="InterPro" id="IPR050982">
    <property type="entry name" value="Auxin_biosynth/cation_transpt"/>
</dbReference>
<comment type="caution">
    <text evidence="2">The sequence shown here is derived from an EMBL/GenBank/DDBJ whole genome shotgun (WGS) entry which is preliminary data.</text>
</comment>
<protein>
    <submittedName>
        <fullName evidence="2">FAD-dependent oxidoreductase</fullName>
    </submittedName>
</protein>
<dbReference type="PANTHER" id="PTHR43539:SF78">
    <property type="entry name" value="FLAVIN-CONTAINING MONOOXYGENASE"/>
    <property type="match status" value="1"/>
</dbReference>
<dbReference type="EMBL" id="JAATEO010000006">
    <property type="protein sequence ID" value="NJP31908.1"/>
    <property type="molecule type" value="Genomic_DNA"/>
</dbReference>
<keyword evidence="1" id="KW-0560">Oxidoreductase</keyword>
<evidence type="ECO:0000313" key="3">
    <source>
        <dbReference type="Proteomes" id="UP000783871"/>
    </source>
</evidence>
<reference evidence="2 3" key="1">
    <citation type="submission" date="2020-03" db="EMBL/GenBank/DDBJ databases">
        <title>WGS of actinomycetes isolated from Thailand.</title>
        <authorList>
            <person name="Thawai C."/>
        </authorList>
    </citation>
    <scope>NUCLEOTIDE SEQUENCE [LARGE SCALE GENOMIC DNA]</scope>
    <source>
        <strain evidence="2 3">HSS6-12</strain>
    </source>
</reference>
<dbReference type="RefSeq" id="WP_168000306.1">
    <property type="nucleotide sequence ID" value="NZ_JAATEO010000006.1"/>
</dbReference>
<accession>A0ABX0Z3Z8</accession>
<dbReference type="InterPro" id="IPR036188">
    <property type="entry name" value="FAD/NAD-bd_sf"/>
</dbReference>
<dbReference type="Proteomes" id="UP000783871">
    <property type="component" value="Unassembled WGS sequence"/>
</dbReference>
<evidence type="ECO:0000256" key="1">
    <source>
        <dbReference type="ARBA" id="ARBA00023002"/>
    </source>
</evidence>
<dbReference type="PRINTS" id="PR00368">
    <property type="entry name" value="FADPNR"/>
</dbReference>
<dbReference type="PANTHER" id="PTHR43539">
    <property type="entry name" value="FLAVIN-BINDING MONOOXYGENASE-LIKE PROTEIN (AFU_ORTHOLOGUE AFUA_4G09220)"/>
    <property type="match status" value="1"/>
</dbReference>
<proteinExistence type="predicted"/>
<dbReference type="SUPFAM" id="SSF51905">
    <property type="entry name" value="FAD/NAD(P)-binding domain"/>
    <property type="match status" value="1"/>
</dbReference>
<gene>
    <name evidence="2" type="ORF">HCJ94_07900</name>
</gene>
<evidence type="ECO:0000313" key="2">
    <source>
        <dbReference type="EMBL" id="NJP31908.1"/>
    </source>
</evidence>
<dbReference type="PRINTS" id="PR00411">
    <property type="entry name" value="PNDRDTASEI"/>
</dbReference>
<dbReference type="Gene3D" id="3.50.50.60">
    <property type="entry name" value="FAD/NAD(P)-binding domain"/>
    <property type="match status" value="1"/>
</dbReference>
<name>A0ABX0Z3Z8_9ACTN</name>
<dbReference type="Pfam" id="PF13738">
    <property type="entry name" value="Pyr_redox_3"/>
    <property type="match status" value="1"/>
</dbReference>